<evidence type="ECO:0000259" key="1">
    <source>
        <dbReference type="PROSITE" id="PS51502"/>
    </source>
</evidence>
<sequence length="97" mass="10943">MVKHIVFFKFKATEDKAERMSAIKSELEKLPAVISELKEIKVGININPAEEWDLSLEALVNDMESLASYANHPAHQRIVKEMIAPIKEGRACVDYAC</sequence>
<dbReference type="PANTHER" id="PTHR37832">
    <property type="entry name" value="BLL2683 PROTEIN"/>
    <property type="match status" value="1"/>
</dbReference>
<comment type="caution">
    <text evidence="2">The sequence shown here is derived from an EMBL/GenBank/DDBJ whole genome shotgun (WGS) entry which is preliminary data.</text>
</comment>
<organism evidence="2 3">
    <name type="scientific">Candidatus Odoribacter faecigallinarum</name>
    <dbReference type="NCBI Taxonomy" id="2838706"/>
    <lineage>
        <taxon>Bacteria</taxon>
        <taxon>Pseudomonadati</taxon>
        <taxon>Bacteroidota</taxon>
        <taxon>Bacteroidia</taxon>
        <taxon>Bacteroidales</taxon>
        <taxon>Odoribacteraceae</taxon>
        <taxon>Odoribacter</taxon>
    </lineage>
</organism>
<dbReference type="Gene3D" id="3.30.70.100">
    <property type="match status" value="1"/>
</dbReference>
<dbReference type="SMART" id="SM00886">
    <property type="entry name" value="Dabb"/>
    <property type="match status" value="1"/>
</dbReference>
<dbReference type="SUPFAM" id="SSF54909">
    <property type="entry name" value="Dimeric alpha+beta barrel"/>
    <property type="match status" value="1"/>
</dbReference>
<protein>
    <submittedName>
        <fullName evidence="2">Dabb family protein</fullName>
    </submittedName>
</protein>
<proteinExistence type="predicted"/>
<dbReference type="InterPro" id="IPR013097">
    <property type="entry name" value="Dabb"/>
</dbReference>
<dbReference type="EMBL" id="DXFT01000021">
    <property type="protein sequence ID" value="HIX02699.1"/>
    <property type="molecule type" value="Genomic_DNA"/>
</dbReference>
<reference evidence="2" key="1">
    <citation type="journal article" date="2021" name="PeerJ">
        <title>Extensive microbial diversity within the chicken gut microbiome revealed by metagenomics and culture.</title>
        <authorList>
            <person name="Gilroy R."/>
            <person name="Ravi A."/>
            <person name="Getino M."/>
            <person name="Pursley I."/>
            <person name="Horton D.L."/>
            <person name="Alikhan N.F."/>
            <person name="Baker D."/>
            <person name="Gharbi K."/>
            <person name="Hall N."/>
            <person name="Watson M."/>
            <person name="Adriaenssens E.M."/>
            <person name="Foster-Nyarko E."/>
            <person name="Jarju S."/>
            <person name="Secka A."/>
            <person name="Antonio M."/>
            <person name="Oren A."/>
            <person name="Chaudhuri R.R."/>
            <person name="La Ragione R."/>
            <person name="Hildebrand F."/>
            <person name="Pallen M.J."/>
        </authorList>
    </citation>
    <scope>NUCLEOTIDE SEQUENCE</scope>
    <source>
        <strain evidence="2">23274</strain>
    </source>
</reference>
<dbReference type="Pfam" id="PF07876">
    <property type="entry name" value="Dabb"/>
    <property type="match status" value="1"/>
</dbReference>
<feature type="domain" description="Stress-response A/B barrel" evidence="1">
    <location>
        <begin position="2"/>
        <end position="95"/>
    </location>
</feature>
<evidence type="ECO:0000313" key="2">
    <source>
        <dbReference type="EMBL" id="HIX02699.1"/>
    </source>
</evidence>
<reference evidence="2" key="2">
    <citation type="submission" date="2021-04" db="EMBL/GenBank/DDBJ databases">
        <authorList>
            <person name="Gilroy R."/>
        </authorList>
    </citation>
    <scope>NUCLEOTIDE SEQUENCE</scope>
    <source>
        <strain evidence="2">23274</strain>
    </source>
</reference>
<gene>
    <name evidence="2" type="ORF">H9863_01090</name>
</gene>
<evidence type="ECO:0000313" key="3">
    <source>
        <dbReference type="Proteomes" id="UP000824202"/>
    </source>
</evidence>
<dbReference type="PROSITE" id="PS51502">
    <property type="entry name" value="S_R_A_B_BARREL"/>
    <property type="match status" value="1"/>
</dbReference>
<dbReference type="Proteomes" id="UP000824202">
    <property type="component" value="Unassembled WGS sequence"/>
</dbReference>
<accession>A0A9D1UYU7</accession>
<dbReference type="InterPro" id="IPR011008">
    <property type="entry name" value="Dimeric_a/b-barrel"/>
</dbReference>
<dbReference type="PANTHER" id="PTHR37832:SF1">
    <property type="entry name" value="STRESS-RESPONSE A_B BARREL DOMAIN-CONTAINING PROTEIN"/>
    <property type="match status" value="1"/>
</dbReference>
<dbReference type="AlphaFoldDB" id="A0A9D1UYU7"/>
<name>A0A9D1UYU7_9BACT</name>